<keyword evidence="4" id="KW-0862">Zinc</keyword>
<gene>
    <name evidence="7" type="ORF">DDE18_06405</name>
</gene>
<dbReference type="InterPro" id="IPR011032">
    <property type="entry name" value="GroES-like_sf"/>
</dbReference>
<dbReference type="RefSeq" id="WP_116571390.1">
    <property type="nucleotide sequence ID" value="NZ_QDGZ01000002.1"/>
</dbReference>
<dbReference type="CDD" id="cd08255">
    <property type="entry name" value="2-desacetyl-2-hydroxyethyl_bacteriochlorophyllide_like"/>
    <property type="match status" value="1"/>
</dbReference>
<dbReference type="OrthoDB" id="9781588at2"/>
<keyword evidence="8" id="KW-1185">Reference proteome</keyword>
<evidence type="ECO:0000256" key="1">
    <source>
        <dbReference type="ARBA" id="ARBA00001947"/>
    </source>
</evidence>
<feature type="domain" description="Alcohol dehydrogenase-like C-terminal" evidence="6">
    <location>
        <begin position="165"/>
        <end position="291"/>
    </location>
</feature>
<dbReference type="Pfam" id="PF00107">
    <property type="entry name" value="ADH_zinc_N"/>
    <property type="match status" value="1"/>
</dbReference>
<evidence type="ECO:0000259" key="6">
    <source>
        <dbReference type="Pfam" id="PF00107"/>
    </source>
</evidence>
<comment type="caution">
    <text evidence="7">The sequence shown here is derived from an EMBL/GenBank/DDBJ whole genome shotgun (WGS) entry which is preliminary data.</text>
</comment>
<keyword evidence="3" id="KW-0479">Metal-binding</keyword>
<proteinExistence type="inferred from homology"/>
<dbReference type="AlphaFoldDB" id="A0A2T8FDX2"/>
<dbReference type="Proteomes" id="UP000246018">
    <property type="component" value="Unassembled WGS sequence"/>
</dbReference>
<dbReference type="GO" id="GO:0016491">
    <property type="term" value="F:oxidoreductase activity"/>
    <property type="evidence" value="ECO:0007669"/>
    <property type="project" value="UniProtKB-KW"/>
</dbReference>
<dbReference type="GO" id="GO:0046872">
    <property type="term" value="F:metal ion binding"/>
    <property type="evidence" value="ECO:0007669"/>
    <property type="project" value="UniProtKB-KW"/>
</dbReference>
<dbReference type="SUPFAM" id="SSF50129">
    <property type="entry name" value="GroES-like"/>
    <property type="match status" value="1"/>
</dbReference>
<evidence type="ECO:0000313" key="8">
    <source>
        <dbReference type="Proteomes" id="UP000246018"/>
    </source>
</evidence>
<evidence type="ECO:0000256" key="4">
    <source>
        <dbReference type="ARBA" id="ARBA00022833"/>
    </source>
</evidence>
<dbReference type="Gene3D" id="3.40.50.720">
    <property type="entry name" value="NAD(P)-binding Rossmann-like Domain"/>
    <property type="match status" value="1"/>
</dbReference>
<comment type="similarity">
    <text evidence="2">Belongs to the zinc-containing alcohol dehydrogenase family.</text>
</comment>
<dbReference type="EMBL" id="QDGZ01000002">
    <property type="protein sequence ID" value="PVG83916.1"/>
    <property type="molecule type" value="Genomic_DNA"/>
</dbReference>
<comment type="cofactor">
    <cofactor evidence="1">
        <name>Zn(2+)</name>
        <dbReference type="ChEBI" id="CHEBI:29105"/>
    </cofactor>
</comment>
<sequence>MPQVVQFNAPHDVSLVEVPEQPLTPAGVRVHTWYSGISAGTELTAYRGTNPYLTHTWNPDLRLFAQGAPTFAYPVAGWGYSEVGEVVEVGADVEGVTQGQLVYGIWGHRSDAVVPATMVRGRTLERPEDAVQGTFARVGAIALNAVMAADTRLGDTVAVFGQGVIGLLATRLARLSGARVIAVDAFGSRLKAALEMGASDVVPAGTAGGAGAVVRALTGGRGADAAIDLSGSDRALHEGIRSVVVDGTVVASGFYQGGAVNLRLGEEFHHNRIRIVASQIGAPPPGLQHRWDQARLVSVFMEQVRSGQVDTARLVTDVVEAADVASAFERLDRGDPDVLQVVLRFDAAPR</sequence>
<keyword evidence="5" id="KW-0560">Oxidoreductase</keyword>
<dbReference type="InterPro" id="IPR013149">
    <property type="entry name" value="ADH-like_C"/>
</dbReference>
<dbReference type="PANTHER" id="PTHR43350:SF19">
    <property type="entry name" value="D-GULOSIDE 3-DEHYDROGENASE"/>
    <property type="match status" value="1"/>
</dbReference>
<name>A0A2T8FDX2_9ACTN</name>
<dbReference type="Gene3D" id="3.90.180.10">
    <property type="entry name" value="Medium-chain alcohol dehydrogenases, catalytic domain"/>
    <property type="match status" value="2"/>
</dbReference>
<accession>A0A2T8FDX2</accession>
<evidence type="ECO:0000256" key="2">
    <source>
        <dbReference type="ARBA" id="ARBA00008072"/>
    </source>
</evidence>
<evidence type="ECO:0000313" key="7">
    <source>
        <dbReference type="EMBL" id="PVG83916.1"/>
    </source>
</evidence>
<protein>
    <submittedName>
        <fullName evidence="7">Oxidoreductase</fullName>
    </submittedName>
</protein>
<evidence type="ECO:0000256" key="3">
    <source>
        <dbReference type="ARBA" id="ARBA00022723"/>
    </source>
</evidence>
<organism evidence="7 8">
    <name type="scientific">Nocardioides gansuensis</name>
    <dbReference type="NCBI Taxonomy" id="2138300"/>
    <lineage>
        <taxon>Bacteria</taxon>
        <taxon>Bacillati</taxon>
        <taxon>Actinomycetota</taxon>
        <taxon>Actinomycetes</taxon>
        <taxon>Propionibacteriales</taxon>
        <taxon>Nocardioidaceae</taxon>
        <taxon>Nocardioides</taxon>
    </lineage>
</organism>
<reference evidence="7 8" key="1">
    <citation type="submission" date="2018-04" db="EMBL/GenBank/DDBJ databases">
        <title>Genome of Nocardioides gansuensis WSJ-1.</title>
        <authorList>
            <person name="Wu S."/>
            <person name="Wang G."/>
        </authorList>
    </citation>
    <scope>NUCLEOTIDE SEQUENCE [LARGE SCALE GENOMIC DNA]</scope>
    <source>
        <strain evidence="7 8">WSJ-1</strain>
    </source>
</reference>
<evidence type="ECO:0000256" key="5">
    <source>
        <dbReference type="ARBA" id="ARBA00023002"/>
    </source>
</evidence>
<dbReference type="PANTHER" id="PTHR43350">
    <property type="entry name" value="NAD-DEPENDENT ALCOHOL DEHYDROGENASE"/>
    <property type="match status" value="1"/>
</dbReference>
<dbReference type="InterPro" id="IPR036291">
    <property type="entry name" value="NAD(P)-bd_dom_sf"/>
</dbReference>
<dbReference type="SUPFAM" id="SSF51735">
    <property type="entry name" value="NAD(P)-binding Rossmann-fold domains"/>
    <property type="match status" value="1"/>
</dbReference>